<evidence type="ECO:0000313" key="2">
    <source>
        <dbReference type="EMBL" id="OZV69950.1"/>
    </source>
</evidence>
<dbReference type="RefSeq" id="WP_094967541.1">
    <property type="nucleotide sequence ID" value="NZ_NGJN01000002.1"/>
</dbReference>
<dbReference type="AlphaFoldDB" id="A0A265UXB3"/>
<evidence type="ECO:0008006" key="4">
    <source>
        <dbReference type="Google" id="ProtNLM"/>
    </source>
</evidence>
<dbReference type="Pfam" id="PF12099">
    <property type="entry name" value="DUF3575"/>
    <property type="match status" value="1"/>
</dbReference>
<accession>A0A265UXB3</accession>
<proteinExistence type="predicted"/>
<feature type="chain" id="PRO_5012560238" description="Outer membrane protein beta-barrel domain-containing protein" evidence="1">
    <location>
        <begin position="19"/>
        <end position="242"/>
    </location>
</feature>
<evidence type="ECO:0000313" key="3">
    <source>
        <dbReference type="Proteomes" id="UP000216840"/>
    </source>
</evidence>
<feature type="signal peptide" evidence="1">
    <location>
        <begin position="1"/>
        <end position="18"/>
    </location>
</feature>
<dbReference type="Proteomes" id="UP000216840">
    <property type="component" value="Unassembled WGS sequence"/>
</dbReference>
<gene>
    <name evidence="2" type="ORF">CA834_04850</name>
</gene>
<dbReference type="EMBL" id="NGJN01000002">
    <property type="protein sequence ID" value="OZV69950.1"/>
    <property type="molecule type" value="Genomic_DNA"/>
</dbReference>
<comment type="caution">
    <text evidence="2">The sequence shown here is derived from an EMBL/GenBank/DDBJ whole genome shotgun (WGS) entry which is preliminary data.</text>
</comment>
<protein>
    <recommendedName>
        <fullName evidence="4">Outer membrane protein beta-barrel domain-containing protein</fullName>
    </recommendedName>
</protein>
<keyword evidence="1" id="KW-0732">Signal</keyword>
<dbReference type="InterPro" id="IPR021958">
    <property type="entry name" value="DUF3575"/>
</dbReference>
<sequence length="242" mass="27270">MKAKILFFLLVTSSLVFSQELEDNQKTRANEVGLEVLGLIDGQALITYERSFGKHWSGLIGAGPIAEEGLVNISGIDREQLKTGDINYSGYKALIEGRYYINEFINQRAIGFYVGLYAKFSGYNSDLVGTYIDSEGGNYNFLFETELNVRSLGLMVGYKLPLSKRFAIDFLIAGPGAGNYNLSFQNKSDPLPDEFFEDLNEALENFNIFDLIDGDFDFNRNKRKSAFDTVSFRYAVSLKFNF</sequence>
<reference evidence="2 3" key="1">
    <citation type="submission" date="2017-05" db="EMBL/GenBank/DDBJ databases">
        <title>The draft genome sequence of Idiomarina salinarum WNB302.</title>
        <authorList>
            <person name="Sun Y."/>
            <person name="Chen B."/>
            <person name="Du Z."/>
        </authorList>
    </citation>
    <scope>NUCLEOTIDE SEQUENCE [LARGE SCALE GENOMIC DNA]</scope>
    <source>
        <strain evidence="2 3">WNB302</strain>
    </source>
</reference>
<keyword evidence="3" id="KW-1185">Reference proteome</keyword>
<evidence type="ECO:0000256" key="1">
    <source>
        <dbReference type="SAM" id="SignalP"/>
    </source>
</evidence>
<name>A0A265UXB3_9FLAO</name>
<dbReference type="OrthoDB" id="1118958at2"/>
<organism evidence="2 3">
    <name type="scientific">Winogradskyella aurantia</name>
    <dbReference type="NCBI Taxonomy" id="1915063"/>
    <lineage>
        <taxon>Bacteria</taxon>
        <taxon>Pseudomonadati</taxon>
        <taxon>Bacteroidota</taxon>
        <taxon>Flavobacteriia</taxon>
        <taxon>Flavobacteriales</taxon>
        <taxon>Flavobacteriaceae</taxon>
        <taxon>Winogradskyella</taxon>
    </lineage>
</organism>